<dbReference type="GO" id="GO:0005524">
    <property type="term" value="F:ATP binding"/>
    <property type="evidence" value="ECO:0007669"/>
    <property type="project" value="UniProtKB-UniRule"/>
</dbReference>
<dbReference type="PANTHER" id="PTHR37739:SF14">
    <property type="entry name" value="KINESIN-LIKE PROTEIN KIN-12E"/>
    <property type="match status" value="1"/>
</dbReference>
<feature type="coiled-coil region" evidence="8">
    <location>
        <begin position="716"/>
        <end position="743"/>
    </location>
</feature>
<reference evidence="11" key="1">
    <citation type="journal article" date="2025" name="Foods">
        <title>Unveiling the Microbial Signatures of Arabica Coffee Cherries: Insights into Ripeness Specific Diversity, Functional Traits, and Implications for Quality and Safety.</title>
        <authorList>
            <consortium name="RefSeq"/>
            <person name="Tenea G.N."/>
            <person name="Cifuentes V."/>
            <person name="Reyes P."/>
            <person name="Cevallos-Vallejos M."/>
        </authorList>
    </citation>
    <scope>NUCLEOTIDE SEQUENCE [LARGE SCALE GENOMIC DNA]</scope>
</reference>
<dbReference type="GO" id="GO:0003777">
    <property type="term" value="F:microtubule motor activity"/>
    <property type="evidence" value="ECO:0007669"/>
    <property type="project" value="InterPro"/>
</dbReference>
<evidence type="ECO:0000259" key="10">
    <source>
        <dbReference type="PROSITE" id="PS50067"/>
    </source>
</evidence>
<accession>A0A6P6TV62</accession>
<evidence type="ECO:0000256" key="9">
    <source>
        <dbReference type="SAM" id="MobiDB-lite"/>
    </source>
</evidence>
<evidence type="ECO:0000256" key="2">
    <source>
        <dbReference type="ARBA" id="ARBA00022741"/>
    </source>
</evidence>
<proteinExistence type="inferred from homology"/>
<keyword evidence="11" id="KW-1185">Reference proteome</keyword>
<evidence type="ECO:0000256" key="6">
    <source>
        <dbReference type="ARBA" id="ARBA00034488"/>
    </source>
</evidence>
<feature type="compositionally biased region" description="Basic and acidic residues" evidence="9">
    <location>
        <begin position="829"/>
        <end position="847"/>
    </location>
</feature>
<reference evidence="12" key="2">
    <citation type="submission" date="2025-08" db="UniProtKB">
        <authorList>
            <consortium name="RefSeq"/>
        </authorList>
    </citation>
    <scope>IDENTIFICATION</scope>
    <source>
        <tissue evidence="12">Leaves</tissue>
    </source>
</reference>
<sequence>MPLFSDAASAIKSRFRYHDHASSSSSEVSSAMPAVKSTPDLMFKSATKEANSLTIRSFSESGFNDDDDSKTTPFVRSFEFHDDPSFWKEQNIQVIIRIRPLSSSEISLQGHGRCVRQDSSQAITWTGHPESRFTFDLIADETVSQEMLFKVAGVPMVENCMGGYNSCMFAYGQTGSGKTHTMLGDIEGGTRRHSVNSGMTPRVFEYLFSRIQKEREARREEKLRFTCRCSFLEIYNEQILDLLDPSSVNLQIREDNKKGIYVENLTEVEVTSARDVIQKLLQGATNRKVAATNMNHASSRSHSVFTCTLESKWESQGVTHHRFARLNLVDLAGSERQKSSGAEGERLKEATNINKSLSTLGLVIMNLVNVSNGKSLHVPYRDSKLTFLLQDSLGGNAKTSIIANISPSSSCSLETLSTLKFAQRAKYIKNHAIVNEDASGDVLAMRIQIQNLKKEVARLRSLANGVAENHETDPLAVSFPGSPGNFKWEGLNGLSSPLTSNKRMSTKKEYEVALVGAFRREKDKDIALKALADESQAAMKLAKQREDEIQGLKMRLRFREAGIKRLEAVASGKISAETHLLKEREEHLNEIEVLRAQVDRNQEATRFAMENLRLKEEIRRFKSFYEEGERERMNEQIMTLQNKLLEALDWKLMHESDPMIVQKETSEPTLSSGDDLLLSSHGSASPWRTSINEENEFLRMQAIQNQSELTCLQKKLDCCVDEKEKLQRHVDDLVRQLEAERTQDALRNQPGLPSMAKNQIPNTAPPEQIELKTMVDAIAAASQREAESHQMAIFLSKENDELKMKLKVLIEDNNKLIELYEAAVAQNHADGKETHKSKERMEEEQYHDSQFAGEQLEMNKEVQNVKHQLLEMHEENEKLMGLFEKAMQERDELKRLLASNEQKSVEKRGECDRPVELVEMYEENHLKLEESFMPVDENVTSNKTGFVETMMEGGHLLKLEDNSISVDAKSLLVESGLYEVNVQDASSECSVSSQDNDRSEDLTCSEIANLAENEVSGQSAQHKVETVMLNESESVRGDLLPNEAGSSEYKTSLGHQESGGSPKVDDRSAAICLSEDVSLFRKKLVEAQEKISNSAQSLSIFGTLERAILEVDQLSQEIGRLENGLQVKQQEYALSKVCSTEIHERRVILDKKLAALRYSLSSFSSSIRYFELREDQAREKLSASSMHLNQKKQELARLQASKDQMMDAHVRIKKSEIEMQNYLADLKSKVEEETRRLENDKVLFAIDNFEKTDARHSQRSWHLSGKATELLKSEEEKTKLQNQVKQTREKLGLARKEIEHMNHKLGKVEVDIQVVSNEIENTLQSVEEMGNKLQGIIKEREMLLEMKENGRDEFENMILEYHQHMFETELKEEEMRILDEEVQSESSKIEDLMRAKAVATERKSQLLEAIACHSCFVSDKIEEDLHSIRMSVMELNSLLK</sequence>
<dbReference type="FunFam" id="3.40.850.10:FF:000033">
    <property type="entry name" value="Kinesin-like protein KIN-12E"/>
    <property type="match status" value="1"/>
</dbReference>
<gene>
    <name evidence="12" type="primary">LOC113704569</name>
</gene>
<dbReference type="GO" id="GO:0007018">
    <property type="term" value="P:microtubule-based movement"/>
    <property type="evidence" value="ECO:0007669"/>
    <property type="project" value="InterPro"/>
</dbReference>
<dbReference type="GO" id="GO:0008017">
    <property type="term" value="F:microtubule binding"/>
    <property type="evidence" value="ECO:0007669"/>
    <property type="project" value="InterPro"/>
</dbReference>
<dbReference type="PROSITE" id="PS50067">
    <property type="entry name" value="KINESIN_MOTOR_2"/>
    <property type="match status" value="1"/>
</dbReference>
<protein>
    <submittedName>
        <fullName evidence="12">Kinesin-like protein KIN-12E</fullName>
    </submittedName>
</protein>
<feature type="binding site" evidence="7">
    <location>
        <begin position="172"/>
        <end position="179"/>
    </location>
    <ligand>
        <name>ATP</name>
        <dbReference type="ChEBI" id="CHEBI:30616"/>
    </ligand>
</feature>
<feature type="coiled-coil region" evidence="8">
    <location>
        <begin position="1270"/>
        <end position="1304"/>
    </location>
</feature>
<dbReference type="PANTHER" id="PTHR37739">
    <property type="entry name" value="KINESIN-LIKE PROTEIN KIN-12D"/>
    <property type="match status" value="1"/>
</dbReference>
<feature type="region of interest" description="Disordered" evidence="9">
    <location>
        <begin position="1032"/>
        <end position="1066"/>
    </location>
</feature>
<dbReference type="SUPFAM" id="SSF52540">
    <property type="entry name" value="P-loop containing nucleoside triphosphate hydrolases"/>
    <property type="match status" value="1"/>
</dbReference>
<dbReference type="InterPro" id="IPR019821">
    <property type="entry name" value="Kinesin_motor_CS"/>
</dbReference>
<dbReference type="Pfam" id="PF00225">
    <property type="entry name" value="Kinesin"/>
    <property type="match status" value="1"/>
</dbReference>
<dbReference type="RefSeq" id="XP_027082264.1">
    <property type="nucleotide sequence ID" value="XM_027226463.2"/>
</dbReference>
<dbReference type="GeneID" id="113704569"/>
<dbReference type="Gene3D" id="3.40.850.10">
    <property type="entry name" value="Kinesin motor domain"/>
    <property type="match status" value="1"/>
</dbReference>
<dbReference type="PRINTS" id="PR00380">
    <property type="entry name" value="KINESINHEAVY"/>
</dbReference>
<evidence type="ECO:0000313" key="11">
    <source>
        <dbReference type="Proteomes" id="UP001652660"/>
    </source>
</evidence>
<dbReference type="PROSITE" id="PS00411">
    <property type="entry name" value="KINESIN_MOTOR_1"/>
    <property type="match status" value="1"/>
</dbReference>
<dbReference type="InterPro" id="IPR036961">
    <property type="entry name" value="Kinesin_motor_dom_sf"/>
</dbReference>
<evidence type="ECO:0000256" key="8">
    <source>
        <dbReference type="SAM" id="Coils"/>
    </source>
</evidence>
<dbReference type="InterPro" id="IPR044986">
    <property type="entry name" value="KIF15/KIN-12"/>
</dbReference>
<keyword evidence="2 7" id="KW-0547">Nucleotide-binding</keyword>
<keyword evidence="4 8" id="KW-0175">Coiled coil</keyword>
<evidence type="ECO:0000256" key="7">
    <source>
        <dbReference type="PROSITE-ProRule" id="PRU00283"/>
    </source>
</evidence>
<name>A0A6P6TV62_COFAR</name>
<keyword evidence="1" id="KW-0493">Microtubule</keyword>
<dbReference type="GO" id="GO:0005874">
    <property type="term" value="C:microtubule"/>
    <property type="evidence" value="ECO:0007669"/>
    <property type="project" value="UniProtKB-KW"/>
</dbReference>
<organism evidence="11 12">
    <name type="scientific">Coffea arabica</name>
    <name type="common">Arabian coffee</name>
    <dbReference type="NCBI Taxonomy" id="13443"/>
    <lineage>
        <taxon>Eukaryota</taxon>
        <taxon>Viridiplantae</taxon>
        <taxon>Streptophyta</taxon>
        <taxon>Embryophyta</taxon>
        <taxon>Tracheophyta</taxon>
        <taxon>Spermatophyta</taxon>
        <taxon>Magnoliopsida</taxon>
        <taxon>eudicotyledons</taxon>
        <taxon>Gunneridae</taxon>
        <taxon>Pentapetalae</taxon>
        <taxon>asterids</taxon>
        <taxon>lamiids</taxon>
        <taxon>Gentianales</taxon>
        <taxon>Rubiaceae</taxon>
        <taxon>Ixoroideae</taxon>
        <taxon>Gardenieae complex</taxon>
        <taxon>Bertiereae - Coffeeae clade</taxon>
        <taxon>Coffeeae</taxon>
        <taxon>Coffea</taxon>
    </lineage>
</organism>
<feature type="domain" description="Kinesin motor" evidence="10">
    <location>
        <begin position="91"/>
        <end position="428"/>
    </location>
</feature>
<evidence type="ECO:0000256" key="5">
    <source>
        <dbReference type="ARBA" id="ARBA00023175"/>
    </source>
</evidence>
<dbReference type="SMART" id="SM00129">
    <property type="entry name" value="KISc"/>
    <property type="match status" value="1"/>
</dbReference>
<comment type="similarity">
    <text evidence="6">Belongs to the TRAFAC class myosin-kinesin ATPase superfamily. Kinesin family. KIN-12 subfamily.</text>
</comment>
<dbReference type="Proteomes" id="UP001652660">
    <property type="component" value="Chromosome 1e"/>
</dbReference>
<dbReference type="OrthoDB" id="3176171at2759"/>
<evidence type="ECO:0000313" key="12">
    <source>
        <dbReference type="RefSeq" id="XP_027082264.1"/>
    </source>
</evidence>
<evidence type="ECO:0000256" key="4">
    <source>
        <dbReference type="ARBA" id="ARBA00023054"/>
    </source>
</evidence>
<keyword evidence="5 7" id="KW-0505">Motor protein</keyword>
<evidence type="ECO:0000256" key="1">
    <source>
        <dbReference type="ARBA" id="ARBA00022701"/>
    </source>
</evidence>
<feature type="coiled-coil region" evidence="8">
    <location>
        <begin position="1188"/>
        <end position="1243"/>
    </location>
</feature>
<feature type="coiled-coil region" evidence="8">
    <location>
        <begin position="1104"/>
        <end position="1131"/>
    </location>
</feature>
<dbReference type="InterPro" id="IPR027417">
    <property type="entry name" value="P-loop_NTPase"/>
</dbReference>
<feature type="compositionally biased region" description="Polar residues" evidence="9">
    <location>
        <begin position="1044"/>
        <end position="1059"/>
    </location>
</feature>
<feature type="coiled-coil region" evidence="8">
    <location>
        <begin position="1375"/>
        <end position="1409"/>
    </location>
</feature>
<feature type="coiled-coil region" evidence="8">
    <location>
        <begin position="435"/>
        <end position="469"/>
    </location>
</feature>
<keyword evidence="3 7" id="KW-0067">ATP-binding</keyword>
<feature type="coiled-coil region" evidence="8">
    <location>
        <begin position="876"/>
        <end position="903"/>
    </location>
</feature>
<feature type="region of interest" description="Disordered" evidence="9">
    <location>
        <begin position="828"/>
        <end position="849"/>
    </location>
</feature>
<evidence type="ECO:0000256" key="3">
    <source>
        <dbReference type="ARBA" id="ARBA00022840"/>
    </source>
</evidence>
<dbReference type="InterPro" id="IPR001752">
    <property type="entry name" value="Kinesin_motor_dom"/>
</dbReference>